<evidence type="ECO:0000256" key="5">
    <source>
        <dbReference type="ARBA" id="ARBA00022781"/>
    </source>
</evidence>
<name>A0ABX2JH54_9SPHN</name>
<dbReference type="Pfam" id="PF00430">
    <property type="entry name" value="ATP-synt_B"/>
    <property type="match status" value="1"/>
</dbReference>
<evidence type="ECO:0000256" key="1">
    <source>
        <dbReference type="ARBA" id="ARBA00005513"/>
    </source>
</evidence>
<gene>
    <name evidence="13" type="primary">atpF</name>
    <name evidence="16" type="ORF">HRV97_01010</name>
</gene>
<dbReference type="Proteomes" id="UP000621447">
    <property type="component" value="Unassembled WGS sequence"/>
</dbReference>
<evidence type="ECO:0000256" key="10">
    <source>
        <dbReference type="ARBA" id="ARBA00025198"/>
    </source>
</evidence>
<accession>A0ABX2JH54</accession>
<evidence type="ECO:0000256" key="4">
    <source>
        <dbReference type="ARBA" id="ARBA00022692"/>
    </source>
</evidence>
<evidence type="ECO:0000256" key="9">
    <source>
        <dbReference type="ARBA" id="ARBA00023310"/>
    </source>
</evidence>
<dbReference type="PANTHER" id="PTHR33445">
    <property type="entry name" value="ATP SYNTHASE SUBUNIT B', CHLOROPLASTIC"/>
    <property type="match status" value="1"/>
</dbReference>
<keyword evidence="9 13" id="KW-0066">ATP synthesis</keyword>
<keyword evidence="7 13" id="KW-0406">Ion transport</keyword>
<comment type="similarity">
    <text evidence="1 13 14">Belongs to the ATPase B chain family.</text>
</comment>
<evidence type="ECO:0000256" key="7">
    <source>
        <dbReference type="ARBA" id="ARBA00023065"/>
    </source>
</evidence>
<feature type="coiled-coil region" evidence="15">
    <location>
        <begin position="90"/>
        <end position="131"/>
    </location>
</feature>
<keyword evidence="3 13" id="KW-0138">CF(0)</keyword>
<evidence type="ECO:0000256" key="6">
    <source>
        <dbReference type="ARBA" id="ARBA00022989"/>
    </source>
</evidence>
<comment type="caution">
    <text evidence="16">The sequence shown here is derived from an EMBL/GenBank/DDBJ whole genome shotgun (WGS) entry which is preliminary data.</text>
</comment>
<evidence type="ECO:0000256" key="11">
    <source>
        <dbReference type="ARBA" id="ARBA00025614"/>
    </source>
</evidence>
<dbReference type="InterPro" id="IPR002146">
    <property type="entry name" value="ATP_synth_b/b'su_bac/chlpt"/>
</dbReference>
<sequence length="213" mass="22529">MSNVAPSAADLQVEQNLADATHSQGLGTADLQNGSGLVGNVSDGAEHVAAPTALGFNDTGWVGLAALVVLLAALIWKVPATIGAMLDKRIGEIRRQLDEAAQLRREAEALRDEYATRARSAEADAAKMRENAQHEASQIVSKAKADTEALMERRTRMAEDKIAAAERAALDEVRATVVAAATAAAGRVIAEQHNVEADRTLVNSAIQRVGRFN</sequence>
<evidence type="ECO:0000256" key="3">
    <source>
        <dbReference type="ARBA" id="ARBA00022547"/>
    </source>
</evidence>
<evidence type="ECO:0000256" key="2">
    <source>
        <dbReference type="ARBA" id="ARBA00022448"/>
    </source>
</evidence>
<comment type="subunit">
    <text evidence="13">F-type ATPases have 2 components, F(1) - the catalytic core - and F(0) - the membrane proton channel. F(1) has five subunits: alpha(3), beta(3), gamma(1), delta(1), epsilon(1). F(0) has three main subunits: a(1), b(2) and c(10-14). The alpha and beta chains form an alternating ring which encloses part of the gamma chain. F(1) is attached to F(0) by a central stalk formed by the gamma and epsilon chains, while a peripheral stalk is formed by the delta and b chains.</text>
</comment>
<comment type="subcellular location">
    <subcellularLocation>
        <location evidence="13">Cell membrane</location>
        <topology evidence="13">Single-pass membrane protein</topology>
    </subcellularLocation>
    <subcellularLocation>
        <location evidence="12">Endomembrane system</location>
        <topology evidence="12">Single-pass membrane protein</topology>
    </subcellularLocation>
</comment>
<keyword evidence="8 13" id="KW-0472">Membrane</keyword>
<dbReference type="InterPro" id="IPR050059">
    <property type="entry name" value="ATP_synthase_B_chain"/>
</dbReference>
<evidence type="ECO:0000256" key="14">
    <source>
        <dbReference type="RuleBase" id="RU003848"/>
    </source>
</evidence>
<keyword evidence="6 13" id="KW-1133">Transmembrane helix</keyword>
<reference evidence="16 17" key="1">
    <citation type="submission" date="2020-06" db="EMBL/GenBank/DDBJ databases">
        <title>Sphingomonas hominis sp. nov., a member of the Sphingomonas, isolated from the hair of a 22-year-old girl.</title>
        <authorList>
            <person name="Zhang D.-F."/>
            <person name="Cui X.-W."/>
        </authorList>
    </citation>
    <scope>NUCLEOTIDE SEQUENCE [LARGE SCALE GENOMIC DNA]</scope>
    <source>
        <strain evidence="16 17">HHU CXW</strain>
    </source>
</reference>
<proteinExistence type="inferred from homology"/>
<dbReference type="PANTHER" id="PTHR33445:SF1">
    <property type="entry name" value="ATP SYNTHASE SUBUNIT B"/>
    <property type="match status" value="1"/>
</dbReference>
<evidence type="ECO:0000256" key="8">
    <source>
        <dbReference type="ARBA" id="ARBA00023136"/>
    </source>
</evidence>
<keyword evidence="15" id="KW-0175">Coiled coil</keyword>
<dbReference type="CDD" id="cd06503">
    <property type="entry name" value="ATP-synt_Fo_b"/>
    <property type="match status" value="1"/>
</dbReference>
<evidence type="ECO:0000256" key="13">
    <source>
        <dbReference type="HAMAP-Rule" id="MF_01398"/>
    </source>
</evidence>
<organism evidence="16 17">
    <name type="scientific">Sphingomonas hominis</name>
    <dbReference type="NCBI Taxonomy" id="2741495"/>
    <lineage>
        <taxon>Bacteria</taxon>
        <taxon>Pseudomonadati</taxon>
        <taxon>Pseudomonadota</taxon>
        <taxon>Alphaproteobacteria</taxon>
        <taxon>Sphingomonadales</taxon>
        <taxon>Sphingomonadaceae</taxon>
        <taxon>Sphingomonas</taxon>
    </lineage>
</organism>
<evidence type="ECO:0000313" key="17">
    <source>
        <dbReference type="Proteomes" id="UP000621447"/>
    </source>
</evidence>
<dbReference type="EMBL" id="JABULH010000001">
    <property type="protein sequence ID" value="NTS63737.1"/>
    <property type="molecule type" value="Genomic_DNA"/>
</dbReference>
<evidence type="ECO:0000256" key="15">
    <source>
        <dbReference type="SAM" id="Coils"/>
    </source>
</evidence>
<keyword evidence="4 13" id="KW-0812">Transmembrane</keyword>
<protein>
    <recommendedName>
        <fullName evidence="13">ATP synthase subunit b</fullName>
    </recommendedName>
    <alternativeName>
        <fullName evidence="13">ATP synthase F(0) sector subunit b</fullName>
    </alternativeName>
    <alternativeName>
        <fullName evidence="13">ATPase subunit I</fullName>
    </alternativeName>
    <alternativeName>
        <fullName evidence="13">F-type ATPase subunit b</fullName>
        <shortName evidence="13">F-ATPase subunit b</shortName>
    </alternativeName>
</protein>
<evidence type="ECO:0000313" key="16">
    <source>
        <dbReference type="EMBL" id="NTS63737.1"/>
    </source>
</evidence>
<dbReference type="RefSeq" id="WP_174191843.1">
    <property type="nucleotide sequence ID" value="NZ_JABULH010000001.1"/>
</dbReference>
<evidence type="ECO:0000256" key="12">
    <source>
        <dbReference type="ARBA" id="ARBA00037847"/>
    </source>
</evidence>
<feature type="transmembrane region" description="Helical" evidence="13">
    <location>
        <begin position="61"/>
        <end position="86"/>
    </location>
</feature>
<keyword evidence="17" id="KW-1185">Reference proteome</keyword>
<keyword evidence="2 13" id="KW-0813">Transport</keyword>
<comment type="function">
    <text evidence="11">Component of the F(0) channel, it forms part of the peripheral stalk, linking F(1) to F(0). The b'-subunit is a diverged and duplicated form of b found in plants and photosynthetic bacteria.</text>
</comment>
<dbReference type="HAMAP" id="MF_01398">
    <property type="entry name" value="ATP_synth_b_bprime"/>
    <property type="match status" value="1"/>
</dbReference>
<keyword evidence="5 13" id="KW-0375">Hydrogen ion transport</keyword>
<keyword evidence="13" id="KW-1003">Cell membrane</keyword>
<comment type="function">
    <text evidence="10 13">F(1)F(0) ATP synthase produces ATP from ADP in the presence of a proton or sodium gradient. F-type ATPases consist of two structural domains, F(1) containing the extramembraneous catalytic core and F(0) containing the membrane proton channel, linked together by a central stalk and a peripheral stalk. During catalysis, ATP synthesis in the catalytic domain of F(1) is coupled via a rotary mechanism of the central stalk subunits to proton translocation.</text>
</comment>